<dbReference type="HAMAP" id="MF_02065">
    <property type="entry name" value="MltG"/>
    <property type="match status" value="1"/>
</dbReference>
<dbReference type="EC" id="4.2.2.29" evidence="7"/>
<evidence type="ECO:0000313" key="8">
    <source>
        <dbReference type="EMBL" id="PIR45874.1"/>
    </source>
</evidence>
<dbReference type="GO" id="GO:0008932">
    <property type="term" value="F:lytic endotransglycosylase activity"/>
    <property type="evidence" value="ECO:0007669"/>
    <property type="project" value="UniProtKB-UniRule"/>
</dbReference>
<keyword evidence="2 7" id="KW-0812">Transmembrane</keyword>
<comment type="similarity">
    <text evidence="7">Belongs to the transglycosylase MltG family.</text>
</comment>
<keyword evidence="6 7" id="KW-0961">Cell wall biogenesis/degradation</keyword>
<organism evidence="8 9">
    <name type="scientific">Candidatus Vogelbacteria bacterium CG10_big_fil_rev_8_21_14_0_10_49_38</name>
    <dbReference type="NCBI Taxonomy" id="1975043"/>
    <lineage>
        <taxon>Bacteria</taxon>
        <taxon>Candidatus Vogeliibacteriota</taxon>
    </lineage>
</organism>
<dbReference type="GO" id="GO:0071555">
    <property type="term" value="P:cell wall organization"/>
    <property type="evidence" value="ECO:0007669"/>
    <property type="project" value="UniProtKB-KW"/>
</dbReference>
<dbReference type="Proteomes" id="UP000230431">
    <property type="component" value="Unassembled WGS sequence"/>
</dbReference>
<evidence type="ECO:0000313" key="9">
    <source>
        <dbReference type="Proteomes" id="UP000230431"/>
    </source>
</evidence>
<keyword evidence="5 7" id="KW-0456">Lyase</keyword>
<comment type="subcellular location">
    <subcellularLocation>
        <location evidence="7">Cell membrane</location>
        <topology evidence="7">Single-pass membrane protein</topology>
    </subcellularLocation>
</comment>
<dbReference type="NCBIfam" id="TIGR00247">
    <property type="entry name" value="endolytic transglycosylase MltG"/>
    <property type="match status" value="1"/>
</dbReference>
<feature type="transmembrane region" description="Helical" evidence="7">
    <location>
        <begin position="17"/>
        <end position="38"/>
    </location>
</feature>
<dbReference type="AlphaFoldDB" id="A0A2H0RIL9"/>
<name>A0A2H0RIL9_9BACT</name>
<evidence type="ECO:0000256" key="2">
    <source>
        <dbReference type="ARBA" id="ARBA00022692"/>
    </source>
</evidence>
<evidence type="ECO:0000256" key="6">
    <source>
        <dbReference type="ARBA" id="ARBA00023316"/>
    </source>
</evidence>
<dbReference type="PANTHER" id="PTHR30518:SF2">
    <property type="entry name" value="ENDOLYTIC MUREIN TRANSGLYCOSYLASE"/>
    <property type="match status" value="1"/>
</dbReference>
<sequence>MIKPEPPRPSLTLKAKIFLATVVAVTAGLCVLIVLTVFPPRDFPANTFIHVDRGKSVAVIGGELKEKGIVRSEAAFKALMILFGEKRMQVGIYFFGEPMSVVNVALKLSQRFLGYIPNRVTIFEGMSNAKIATALAKEIPDFSAEEFLSKTADLEGKLFPDTYFFAPEAGVDEIIFELHQNWQDQITRLRPMILFSGKSLNDILIMASLIEREAREETDRRLISGILWKRLAIGMPLQVDATFEYYTNYNTYTITKAELKKDSPYNTYLNKGLPPTPIANPGLDAILAALQPKKSNYLYYLTGRDGKMYYAEDFAGHKENRRLYLD</sequence>
<dbReference type="InterPro" id="IPR003770">
    <property type="entry name" value="MLTG-like"/>
</dbReference>
<evidence type="ECO:0000256" key="3">
    <source>
        <dbReference type="ARBA" id="ARBA00022989"/>
    </source>
</evidence>
<dbReference type="GO" id="GO:0009252">
    <property type="term" value="P:peptidoglycan biosynthetic process"/>
    <property type="evidence" value="ECO:0007669"/>
    <property type="project" value="UniProtKB-UniRule"/>
</dbReference>
<evidence type="ECO:0000256" key="7">
    <source>
        <dbReference type="HAMAP-Rule" id="MF_02065"/>
    </source>
</evidence>
<comment type="caution">
    <text evidence="8">The sequence shown here is derived from an EMBL/GenBank/DDBJ whole genome shotgun (WGS) entry which is preliminary data.</text>
</comment>
<comment type="function">
    <text evidence="7">Functions as a peptidoglycan terminase that cleaves nascent peptidoglycan strands endolytically to terminate their elongation.</text>
</comment>
<evidence type="ECO:0000256" key="4">
    <source>
        <dbReference type="ARBA" id="ARBA00023136"/>
    </source>
</evidence>
<evidence type="ECO:0000256" key="5">
    <source>
        <dbReference type="ARBA" id="ARBA00023239"/>
    </source>
</evidence>
<dbReference type="Pfam" id="PF02618">
    <property type="entry name" value="YceG"/>
    <property type="match status" value="1"/>
</dbReference>
<dbReference type="EMBL" id="PCYK01000022">
    <property type="protein sequence ID" value="PIR45874.1"/>
    <property type="molecule type" value="Genomic_DNA"/>
</dbReference>
<dbReference type="PANTHER" id="PTHR30518">
    <property type="entry name" value="ENDOLYTIC MUREIN TRANSGLYCOSYLASE"/>
    <property type="match status" value="1"/>
</dbReference>
<proteinExistence type="inferred from homology"/>
<feature type="site" description="Important for catalytic activity" evidence="7">
    <location>
        <position position="213"/>
    </location>
</feature>
<gene>
    <name evidence="7" type="primary">mltG</name>
    <name evidence="8" type="ORF">COV08_02805</name>
</gene>
<protein>
    <recommendedName>
        <fullName evidence="7">Endolytic murein transglycosylase</fullName>
        <ecNumber evidence="7">4.2.2.29</ecNumber>
    </recommendedName>
    <alternativeName>
        <fullName evidence="7">Peptidoglycan lytic transglycosylase</fullName>
    </alternativeName>
    <alternativeName>
        <fullName evidence="7">Peptidoglycan polymerization terminase</fullName>
    </alternativeName>
</protein>
<dbReference type="Gene3D" id="3.30.1490.480">
    <property type="entry name" value="Endolytic murein transglycosylase"/>
    <property type="match status" value="1"/>
</dbReference>
<accession>A0A2H0RIL9</accession>
<keyword evidence="4 7" id="KW-0472">Membrane</keyword>
<dbReference type="GO" id="GO:0005886">
    <property type="term" value="C:plasma membrane"/>
    <property type="evidence" value="ECO:0007669"/>
    <property type="project" value="UniProtKB-SubCell"/>
</dbReference>
<keyword evidence="1 7" id="KW-1003">Cell membrane</keyword>
<evidence type="ECO:0000256" key="1">
    <source>
        <dbReference type="ARBA" id="ARBA00022475"/>
    </source>
</evidence>
<comment type="catalytic activity">
    <reaction evidence="7">
        <text>a peptidoglycan chain = a peptidoglycan chain with N-acetyl-1,6-anhydromuramyl-[peptide] at the reducing end + a peptidoglycan chain with N-acetylglucosamine at the non-reducing end.</text>
        <dbReference type="EC" id="4.2.2.29"/>
    </reaction>
</comment>
<keyword evidence="3 7" id="KW-1133">Transmembrane helix</keyword>
<reference evidence="8 9" key="1">
    <citation type="submission" date="2017-09" db="EMBL/GenBank/DDBJ databases">
        <title>Depth-based differentiation of microbial function through sediment-hosted aquifers and enrichment of novel symbionts in the deep terrestrial subsurface.</title>
        <authorList>
            <person name="Probst A.J."/>
            <person name="Ladd B."/>
            <person name="Jarett J.K."/>
            <person name="Geller-Mcgrath D.E."/>
            <person name="Sieber C.M."/>
            <person name="Emerson J.B."/>
            <person name="Anantharaman K."/>
            <person name="Thomas B.C."/>
            <person name="Malmstrom R."/>
            <person name="Stieglmeier M."/>
            <person name="Klingl A."/>
            <person name="Woyke T."/>
            <person name="Ryan C.M."/>
            <person name="Banfield J.F."/>
        </authorList>
    </citation>
    <scope>NUCLEOTIDE SEQUENCE [LARGE SCALE GENOMIC DNA]</scope>
    <source>
        <strain evidence="8">CG10_big_fil_rev_8_21_14_0_10_49_38</strain>
    </source>
</reference>